<dbReference type="PROSITE" id="PS00675">
    <property type="entry name" value="SIGMA54_INTERACT_1"/>
    <property type="match status" value="1"/>
</dbReference>
<name>A0A7W6EG41_9HYPH</name>
<evidence type="ECO:0000256" key="4">
    <source>
        <dbReference type="ARBA" id="ARBA00023012"/>
    </source>
</evidence>
<dbReference type="InterPro" id="IPR001789">
    <property type="entry name" value="Sig_transdc_resp-reg_receiver"/>
</dbReference>
<dbReference type="Gene3D" id="1.10.10.60">
    <property type="entry name" value="Homeodomain-like"/>
    <property type="match status" value="1"/>
</dbReference>
<dbReference type="Pfam" id="PF02954">
    <property type="entry name" value="HTH_8"/>
    <property type="match status" value="1"/>
</dbReference>
<evidence type="ECO:0000313" key="13">
    <source>
        <dbReference type="Proteomes" id="UP000537592"/>
    </source>
</evidence>
<evidence type="ECO:0000256" key="2">
    <source>
        <dbReference type="ARBA" id="ARBA00022741"/>
    </source>
</evidence>
<proteinExistence type="predicted"/>
<dbReference type="SUPFAM" id="SSF52172">
    <property type="entry name" value="CheY-like"/>
    <property type="match status" value="1"/>
</dbReference>
<keyword evidence="6" id="KW-0238">DNA-binding</keyword>
<accession>A0A7W6EG41</accession>
<dbReference type="Pfam" id="PF25601">
    <property type="entry name" value="AAA_lid_14"/>
    <property type="match status" value="1"/>
</dbReference>
<dbReference type="FunFam" id="3.40.50.300:FF:000006">
    <property type="entry name" value="DNA-binding transcriptional regulator NtrC"/>
    <property type="match status" value="1"/>
</dbReference>
<organism evidence="12 13">
    <name type="scientific">Pseudochelatococcus contaminans</name>
    <dbReference type="NCBI Taxonomy" id="1538103"/>
    <lineage>
        <taxon>Bacteria</taxon>
        <taxon>Pseudomonadati</taxon>
        <taxon>Pseudomonadota</taxon>
        <taxon>Alphaproteobacteria</taxon>
        <taxon>Hyphomicrobiales</taxon>
        <taxon>Chelatococcaceae</taxon>
        <taxon>Pseudochelatococcus</taxon>
    </lineage>
</organism>
<dbReference type="Pfam" id="PF00158">
    <property type="entry name" value="Sigma54_activat"/>
    <property type="match status" value="1"/>
</dbReference>
<evidence type="ECO:0000313" key="12">
    <source>
        <dbReference type="EMBL" id="MBB3809196.1"/>
    </source>
</evidence>
<keyword evidence="8" id="KW-0804">Transcription</keyword>
<evidence type="ECO:0000256" key="3">
    <source>
        <dbReference type="ARBA" id="ARBA00022840"/>
    </source>
</evidence>
<evidence type="ECO:0000259" key="10">
    <source>
        <dbReference type="PROSITE" id="PS50045"/>
    </source>
</evidence>
<dbReference type="PANTHER" id="PTHR32071">
    <property type="entry name" value="TRANSCRIPTIONAL REGULATORY PROTEIN"/>
    <property type="match status" value="1"/>
</dbReference>
<dbReference type="InterPro" id="IPR027417">
    <property type="entry name" value="P-loop_NTPase"/>
</dbReference>
<keyword evidence="4" id="KW-0902">Two-component regulatory system</keyword>
<evidence type="ECO:0000256" key="1">
    <source>
        <dbReference type="ARBA" id="ARBA00022553"/>
    </source>
</evidence>
<gene>
    <name evidence="12" type="ORF">FHS81_001266</name>
</gene>
<dbReference type="InterPro" id="IPR003593">
    <property type="entry name" value="AAA+_ATPase"/>
</dbReference>
<feature type="modified residue" description="4-aspartylphosphate" evidence="9">
    <location>
        <position position="54"/>
    </location>
</feature>
<dbReference type="GO" id="GO:0005524">
    <property type="term" value="F:ATP binding"/>
    <property type="evidence" value="ECO:0007669"/>
    <property type="project" value="UniProtKB-KW"/>
</dbReference>
<dbReference type="InterPro" id="IPR009057">
    <property type="entry name" value="Homeodomain-like_sf"/>
</dbReference>
<dbReference type="PRINTS" id="PR01590">
    <property type="entry name" value="HTHFIS"/>
</dbReference>
<dbReference type="Gene3D" id="3.40.50.2300">
    <property type="match status" value="1"/>
</dbReference>
<dbReference type="InterPro" id="IPR025662">
    <property type="entry name" value="Sigma_54_int_dom_ATP-bd_1"/>
</dbReference>
<dbReference type="FunFam" id="3.40.50.2300:FF:000018">
    <property type="entry name" value="DNA-binding transcriptional regulator NtrC"/>
    <property type="match status" value="1"/>
</dbReference>
<dbReference type="SMART" id="SM00382">
    <property type="entry name" value="AAA"/>
    <property type="match status" value="1"/>
</dbReference>
<feature type="domain" description="Sigma-54 factor interaction" evidence="10">
    <location>
        <begin position="145"/>
        <end position="373"/>
    </location>
</feature>
<dbReference type="CDD" id="cd00009">
    <property type="entry name" value="AAA"/>
    <property type="match status" value="1"/>
</dbReference>
<dbReference type="GO" id="GO:0000160">
    <property type="term" value="P:phosphorelay signal transduction system"/>
    <property type="evidence" value="ECO:0007669"/>
    <property type="project" value="UniProtKB-KW"/>
</dbReference>
<dbReference type="InterPro" id="IPR011006">
    <property type="entry name" value="CheY-like_superfamily"/>
</dbReference>
<keyword evidence="13" id="KW-1185">Reference proteome</keyword>
<dbReference type="SUPFAM" id="SSF46689">
    <property type="entry name" value="Homeodomain-like"/>
    <property type="match status" value="1"/>
</dbReference>
<sequence length="441" mass="49231">MLDHDVVVIEDDEDVRLGCLQALALHNIKAIGYEAVEDVPKAPMCDFAGIVVSDINLPGIDGLSYFAQLKEKDPDLPVIVITGHGDIATAVQAMRDGVYDFIEKPFASQHFASVVQRALEKRKLAMEIRRLRRQLAAIGDIDSRIVGTSQAVVELRELVQELAPVPTDVMILGETGTGKELIARYLHDLSGRKGPFVALNCGGLPETLFESEIFGHEVGAFSGATKQRIGKIEYANGGTLFLDEIESMPMSMQVKLLRVLQERVIERLGSNKVIPVDFRVIAATKADLLQLADEGKFRSDLHFRLNIVTLELPPLRNRREDIPLLFDYFVNQAALRLNREPPPIKEQVICELMAHNWPGNVRELRNQAERFLLGLKSGPGAEAESDQISLTAAVESFERSLIQEELKRNKGNISRTAEAMMIAKTTLFDKIRKYDIRIRET</sequence>
<dbReference type="RefSeq" id="WP_183751180.1">
    <property type="nucleotide sequence ID" value="NZ_JACICC010000002.1"/>
</dbReference>
<evidence type="ECO:0000256" key="8">
    <source>
        <dbReference type="ARBA" id="ARBA00023163"/>
    </source>
</evidence>
<keyword evidence="3" id="KW-0067">ATP-binding</keyword>
<reference evidence="12 13" key="1">
    <citation type="submission" date="2020-08" db="EMBL/GenBank/DDBJ databases">
        <title>Genomic Encyclopedia of Type Strains, Phase IV (KMG-IV): sequencing the most valuable type-strain genomes for metagenomic binning, comparative biology and taxonomic classification.</title>
        <authorList>
            <person name="Goeker M."/>
        </authorList>
    </citation>
    <scope>NUCLEOTIDE SEQUENCE [LARGE SCALE GENOMIC DNA]</scope>
    <source>
        <strain evidence="12 13">DSM 28760</strain>
    </source>
</reference>
<dbReference type="GO" id="GO:0006355">
    <property type="term" value="P:regulation of DNA-templated transcription"/>
    <property type="evidence" value="ECO:0007669"/>
    <property type="project" value="InterPro"/>
</dbReference>
<dbReference type="PROSITE" id="PS50045">
    <property type="entry name" value="SIGMA54_INTERACT_4"/>
    <property type="match status" value="1"/>
</dbReference>
<evidence type="ECO:0000256" key="5">
    <source>
        <dbReference type="ARBA" id="ARBA00023015"/>
    </source>
</evidence>
<dbReference type="AlphaFoldDB" id="A0A7W6EG41"/>
<dbReference type="Pfam" id="PF00072">
    <property type="entry name" value="Response_reg"/>
    <property type="match status" value="1"/>
</dbReference>
<dbReference type="InterPro" id="IPR002078">
    <property type="entry name" value="Sigma_54_int"/>
</dbReference>
<dbReference type="Proteomes" id="UP000537592">
    <property type="component" value="Unassembled WGS sequence"/>
</dbReference>
<dbReference type="InterPro" id="IPR025943">
    <property type="entry name" value="Sigma_54_int_dom_ATP-bd_2"/>
</dbReference>
<evidence type="ECO:0000256" key="9">
    <source>
        <dbReference type="PROSITE-ProRule" id="PRU00169"/>
    </source>
</evidence>
<evidence type="ECO:0000259" key="11">
    <source>
        <dbReference type="PROSITE" id="PS50110"/>
    </source>
</evidence>
<dbReference type="PROSITE" id="PS50110">
    <property type="entry name" value="RESPONSE_REGULATORY"/>
    <property type="match status" value="1"/>
</dbReference>
<dbReference type="Gene3D" id="3.40.50.300">
    <property type="entry name" value="P-loop containing nucleotide triphosphate hydrolases"/>
    <property type="match status" value="1"/>
</dbReference>
<dbReference type="EMBL" id="JACICC010000002">
    <property type="protein sequence ID" value="MBB3809196.1"/>
    <property type="molecule type" value="Genomic_DNA"/>
</dbReference>
<evidence type="ECO:0000256" key="7">
    <source>
        <dbReference type="ARBA" id="ARBA00023159"/>
    </source>
</evidence>
<dbReference type="InterPro" id="IPR002197">
    <property type="entry name" value="HTH_Fis"/>
</dbReference>
<dbReference type="Gene3D" id="1.10.8.60">
    <property type="match status" value="1"/>
</dbReference>
<dbReference type="InterPro" id="IPR025944">
    <property type="entry name" value="Sigma_54_int_dom_CS"/>
</dbReference>
<dbReference type="SMART" id="SM00448">
    <property type="entry name" value="REC"/>
    <property type="match status" value="1"/>
</dbReference>
<feature type="domain" description="Response regulatory" evidence="11">
    <location>
        <begin position="5"/>
        <end position="119"/>
    </location>
</feature>
<dbReference type="PANTHER" id="PTHR32071:SF57">
    <property type="entry name" value="C4-DICARBOXYLATE TRANSPORT TRANSCRIPTIONAL REGULATORY PROTEIN DCTD"/>
    <property type="match status" value="1"/>
</dbReference>
<evidence type="ECO:0000256" key="6">
    <source>
        <dbReference type="ARBA" id="ARBA00023125"/>
    </source>
</evidence>
<protein>
    <submittedName>
        <fullName evidence="12">Two-component system C4-dicarboxylate transport response regulator DctD</fullName>
    </submittedName>
</protein>
<keyword evidence="7" id="KW-0010">Activator</keyword>
<keyword evidence="2" id="KW-0547">Nucleotide-binding</keyword>
<keyword evidence="5" id="KW-0805">Transcription regulation</keyword>
<dbReference type="InterPro" id="IPR058031">
    <property type="entry name" value="AAA_lid_NorR"/>
</dbReference>
<dbReference type="SUPFAM" id="SSF52540">
    <property type="entry name" value="P-loop containing nucleoside triphosphate hydrolases"/>
    <property type="match status" value="1"/>
</dbReference>
<dbReference type="GO" id="GO:0043565">
    <property type="term" value="F:sequence-specific DNA binding"/>
    <property type="evidence" value="ECO:0007669"/>
    <property type="project" value="InterPro"/>
</dbReference>
<keyword evidence="1 9" id="KW-0597">Phosphoprotein</keyword>
<dbReference type="PROSITE" id="PS00676">
    <property type="entry name" value="SIGMA54_INTERACT_2"/>
    <property type="match status" value="1"/>
</dbReference>
<dbReference type="PROSITE" id="PS00688">
    <property type="entry name" value="SIGMA54_INTERACT_3"/>
    <property type="match status" value="1"/>
</dbReference>
<comment type="caution">
    <text evidence="12">The sequence shown here is derived from an EMBL/GenBank/DDBJ whole genome shotgun (WGS) entry which is preliminary data.</text>
</comment>